<proteinExistence type="predicted"/>
<gene>
    <name evidence="1" type="ORF">HELGO_WM23543</name>
</gene>
<sequence>MSATIESNTQGRFTNYQSLQRNSYIPETTDLFNPQLATTDNSIITPAIQNQIDAITSLRGDIGKLSNHDIIEDQSLSGLGARGSDGEIAAVFRVDKDLAEEFDKIKNTSKGMEVINSILSNDTIKKVYIELTDSKILGQTQIKDLTLRPSTWERLMGEETDFTYVVNIKLGTKDPNPRFYDVNEKLFKPSRERILAHELGHAVIFAKHGFVTYSSNYHGAIPIENEIAKELYPESPVRHPTKGHGRW</sequence>
<reference evidence="1" key="1">
    <citation type="submission" date="2020-01" db="EMBL/GenBank/DDBJ databases">
        <authorList>
            <person name="Meier V. D."/>
            <person name="Meier V D."/>
        </authorList>
    </citation>
    <scope>NUCLEOTIDE SEQUENCE</scope>
    <source>
        <strain evidence="1">HLG_WM_MAG_09</strain>
    </source>
</reference>
<name>A0A6S6UN13_9GAMM</name>
<accession>A0A6S6UN13</accession>
<dbReference type="AlphaFoldDB" id="A0A6S6UN13"/>
<evidence type="ECO:0000313" key="1">
    <source>
        <dbReference type="EMBL" id="CAA6829863.1"/>
    </source>
</evidence>
<organism evidence="1">
    <name type="scientific">uncultured Thiotrichaceae bacterium</name>
    <dbReference type="NCBI Taxonomy" id="298394"/>
    <lineage>
        <taxon>Bacteria</taxon>
        <taxon>Pseudomonadati</taxon>
        <taxon>Pseudomonadota</taxon>
        <taxon>Gammaproteobacteria</taxon>
        <taxon>Thiotrichales</taxon>
        <taxon>Thiotrichaceae</taxon>
        <taxon>environmental samples</taxon>
    </lineage>
</organism>
<protein>
    <submittedName>
        <fullName evidence="1">Uncharacterized protein</fullName>
    </submittedName>
</protein>
<dbReference type="EMBL" id="CACVAT010000552">
    <property type="protein sequence ID" value="CAA6829863.1"/>
    <property type="molecule type" value="Genomic_DNA"/>
</dbReference>